<evidence type="ECO:0000313" key="6">
    <source>
        <dbReference type="Proteomes" id="UP000323297"/>
    </source>
</evidence>
<evidence type="ECO:0000313" key="5">
    <source>
        <dbReference type="EMBL" id="KAA1143994.1"/>
    </source>
</evidence>
<dbReference type="PANTHER" id="PTHR12338:SF5">
    <property type="entry name" value="ANTIGEN 43-RELATED"/>
    <property type="match status" value="1"/>
</dbReference>
<reference evidence="5 6" key="1">
    <citation type="submission" date="2019-08" db="EMBL/GenBank/DDBJ databases">
        <title>Draft genome sequence of Citrobacter portucalensis strain isolated from green turtle.</title>
        <authorList>
            <person name="Fernandes M.R."/>
            <person name="Sellera F.P."/>
            <person name="Goldeberg D.W."/>
            <person name="Costa D.C."/>
            <person name="Lincopan N."/>
        </authorList>
    </citation>
    <scope>NUCLEOTIDE SEQUENCE [LARGE SCALE GENOMIC DNA]</scope>
    <source>
        <strain evidence="5 6">TV06</strain>
    </source>
</reference>
<dbReference type="CDD" id="cd01344">
    <property type="entry name" value="PL2_Passenger_AT"/>
    <property type="match status" value="1"/>
</dbReference>
<dbReference type="InterPro" id="IPR050909">
    <property type="entry name" value="Bact_Autotransporter_VF"/>
</dbReference>
<dbReference type="InterPro" id="IPR006315">
    <property type="entry name" value="OM_autotransptr_brl_dom"/>
</dbReference>
<dbReference type="InterPro" id="IPR012332">
    <property type="entry name" value="Autotransporter_pectin_lyase_C"/>
</dbReference>
<feature type="region of interest" description="Disordered" evidence="3">
    <location>
        <begin position="1971"/>
        <end position="1999"/>
    </location>
</feature>
<dbReference type="InterPro" id="IPR036709">
    <property type="entry name" value="Autotransporte_beta_dom_sf"/>
</dbReference>
<dbReference type="Proteomes" id="UP000323297">
    <property type="component" value="Unassembled WGS sequence"/>
</dbReference>
<dbReference type="GO" id="GO:0019867">
    <property type="term" value="C:outer membrane"/>
    <property type="evidence" value="ECO:0007669"/>
    <property type="project" value="InterPro"/>
</dbReference>
<evidence type="ECO:0000256" key="3">
    <source>
        <dbReference type="SAM" id="MobiDB-lite"/>
    </source>
</evidence>
<dbReference type="SUPFAM" id="SSF51126">
    <property type="entry name" value="Pectin lyase-like"/>
    <property type="match status" value="1"/>
</dbReference>
<organism evidence="5 6">
    <name type="scientific">Citrobacter portucalensis</name>
    <dbReference type="NCBI Taxonomy" id="1639133"/>
    <lineage>
        <taxon>Bacteria</taxon>
        <taxon>Pseudomonadati</taxon>
        <taxon>Pseudomonadota</taxon>
        <taxon>Gammaproteobacteria</taxon>
        <taxon>Enterobacterales</taxon>
        <taxon>Enterobacteriaceae</taxon>
        <taxon>Citrobacter</taxon>
        <taxon>Citrobacter freundii complex</taxon>
    </lineage>
</organism>
<dbReference type="InterPro" id="IPR024973">
    <property type="entry name" value="ESPR"/>
</dbReference>
<dbReference type="NCBIfam" id="TIGR02601">
    <property type="entry name" value="autotrns_rpt"/>
    <property type="match status" value="1"/>
</dbReference>
<dbReference type="PANTHER" id="PTHR12338">
    <property type="entry name" value="AUTOTRANSPORTER"/>
    <property type="match status" value="1"/>
</dbReference>
<dbReference type="Gene3D" id="2.40.128.130">
    <property type="entry name" value="Autotransporter beta-domain"/>
    <property type="match status" value="1"/>
</dbReference>
<feature type="domain" description="Autotransporter" evidence="4">
    <location>
        <begin position="2033"/>
        <end position="2321"/>
    </location>
</feature>
<dbReference type="Gene3D" id="2.160.20.20">
    <property type="match status" value="1"/>
</dbReference>
<dbReference type="Pfam" id="PF13018">
    <property type="entry name" value="ESPR"/>
    <property type="match status" value="1"/>
</dbReference>
<dbReference type="PROSITE" id="PS51208">
    <property type="entry name" value="AUTOTRANSPORTER"/>
    <property type="match status" value="1"/>
</dbReference>
<comment type="caution">
    <text evidence="5">The sequence shown here is derived from an EMBL/GenBank/DDBJ whole genome shotgun (WGS) entry which is preliminary data.</text>
</comment>
<dbReference type="InterPro" id="IPR005546">
    <property type="entry name" value="Autotransporte_beta"/>
</dbReference>
<dbReference type="InterPro" id="IPR043990">
    <property type="entry name" value="AC_1"/>
</dbReference>
<dbReference type="Pfam" id="PF18883">
    <property type="entry name" value="AC_1"/>
    <property type="match status" value="1"/>
</dbReference>
<feature type="compositionally biased region" description="Polar residues" evidence="3">
    <location>
        <begin position="1971"/>
        <end position="1983"/>
    </location>
</feature>
<proteinExistence type="predicted"/>
<dbReference type="InterPro" id="IPR011050">
    <property type="entry name" value="Pectin_lyase_fold/virulence"/>
</dbReference>
<feature type="compositionally biased region" description="Basic and acidic residues" evidence="3">
    <location>
        <begin position="1988"/>
        <end position="1998"/>
    </location>
</feature>
<dbReference type="Pfam" id="PF03797">
    <property type="entry name" value="Autotransporter"/>
    <property type="match status" value="1"/>
</dbReference>
<evidence type="ECO:0000259" key="4">
    <source>
        <dbReference type="PROSITE" id="PS51208"/>
    </source>
</evidence>
<dbReference type="EMBL" id="VTZD01000013">
    <property type="protein sequence ID" value="KAA1143994.1"/>
    <property type="molecule type" value="Genomic_DNA"/>
</dbReference>
<evidence type="ECO:0000256" key="2">
    <source>
        <dbReference type="ARBA" id="ARBA00023026"/>
    </source>
</evidence>
<dbReference type="SMART" id="SM00869">
    <property type="entry name" value="Autotransporter"/>
    <property type="match status" value="1"/>
</dbReference>
<gene>
    <name evidence="5" type="ORF">D3H66_11820</name>
</gene>
<dbReference type="NCBIfam" id="TIGR01414">
    <property type="entry name" value="autotrans_barl"/>
    <property type="match status" value="1"/>
</dbReference>
<sequence>MNKVFKVIWSVARSCAVVVSELARGNVQSSSSSLITEEQYSAEFQNAYVFRMAPVALLMLALFPAKSQATDYVVDSMTPQDAIEITVSGRDNTLSGSFSNVSYGNSGYTNMTLGEAYDKGLLGTNSEYVKNNNIFNIGSQSKVIDFIDPVTGNTTSIAVYDNDAMVINSLADFNVTISNAVGANGQYIDRNLYNVNSGATLDVNVGSQDANWINDRENLFSAVFKSSNTSSINKASVFNVSSESGDKAELNYHSKTIAQLGNDYNNHSGGTAIAYPVIDEFTGEFTSKLGPQNVTNVEEFKAYNAALIAAIEKGELSMTSAEYNAELNLARTTGSIPIYANEDGIASDDAVRGTVNRDTVSYIHGTGKDAVINIDKDANLQLFWSDASLVNLENGATLINEGTLGSNNNTLRGAYVVAVHSGSVFENNGVVDAGTNPDMAEKLGSSAALVAAGQHTAILANGTSTVNNNATGVINLATSSSQYSNKGVLLSSSAVLTNDGTINVASIAQTNTTGTPVTTGVEAGQQSTFNHNGMLYIGREAQREGTDATNDLRISGDSIGVLLSGSATYNGDRASKIVIGSQTTNATAIVVKNTATLNQNGTIEINGDLPGESSIANVGINVKSGTGENRVVNNGVINQNGQNSIGIDVEAGGKITHAGVINVNSGVDEGTHYANYGIRASGEDALAVVSGDVNLNGDYAIGVQARDKGTITLVDDGTVTFNEGSHQTGYYIYGAGSSIIDNATSNQTVSTTDSTLYRVDGGAAFDGSSTNKSQMNATGDNSTIILTTDAGSSFNSGKLALSIMGEGSTGVRIEGGATGTITADADIVKVAGKGTTAGIVDGNYYGLDGEVVEAKKGESVLTSYATLETANTADGAFGYIARNGGTLNHKGTIDFDQSDSTGVLISGGTLNNDGDIQVNGVAVNIQGADSVVNNSATVSATDGTAAYLVESDATLNLTGEGQTSADGTAHAILLASGAKGLVVDGATITMAAGGSGNAIENQANLAGIQLKETHITVGNGVGVHTGASMDRINSGTINVTGSGTGILFESMDGSQTDQTLDMSDSRDLVINVQQAGGKGIVTNSSADLKTGASVNVLDSDGAEALVVGGTTKNIEQSGELTSVSTSHAVVDADNGSLESFLNKGVIRALDASQKALEIVKGKGIAFTNAAEASITGMVNLLSGDNTVTLESGSTATDITTGNGSDLFLLKDIKATETSLFTSLNGGEGEDTLRLQNAQYTLNSADAITGMEHIDLTSNSVFTVNNVDFVLGDAKDDAANTGYSIDTNSTLQLNATGDMAFNSHLSGTGTVSVDASGKAFDFTANNAADGFQGTLALQNSTLELAGLNTQALAKATLSAGEGSLTHVGKGEQNIGGLAFNGGTVSFDGVTPGKTQADGTIHAGKMDLSGRGTVQVDTGSVSNDRPQADTTLSLLEQDDAQELIKLATSDSAVQGGAGNLTLTDKDGNVISDGVVADIEQNDEVVAKGTYDYRLTGGENDDGLYISYGLTQVELLASGSNALVLDANDKTGNAADLSARVTGTGDLAFDSAKGQTVSLSNMDNDYTGITDVRSGNLLMNNNDVLGQTSELRLASDTGFDMNGYSQTVGKLTAAVDSLLNIHGGSLTIADGGEANGTLTGSGALNLNGGTLTVTGENSTMTAKTTIAEGATALLNSTLGLGTGDIVAAGTLALSNAAGVLYNAISDNGSVELTDSDVVLAGNNSEFTGTFDIDGGSQLTASVAEHLGDAAVKNAGSLVLNSASSWDLNNIVSGAGSVTKLGSGTITVGENAEWTGATHIEQGGLQLGSEIASVVLSSKQVNIAEQGTLSGFGGVAGDINNAGLLQVGTAESIGTHTFTVGGNVTNNGTMATGVSGQQAGNQLVIKGNYAGNDGLLSLNTALGDDKSVTDKLVVEGDTSGNTYVTVTNAGGKGAATINGIEVITVEGASDGDFTQKGRIVAGAYDYTLNRGTGENSSNWYLNSSKTDPGTDPGDKETPDLRPEGGSYTANLAAANTLFVTRLHDRLGETQFIDALTGEQKVTSMWMRHVGGHNNWRDGSGQLKTQSNRYAVQLGGDVAQWSQSGLDRWHLGLMAGYGNDHSNTHTSRTQYGSKGSVNGYSAGVYSTWYANDETHSGLYVDTWAQYNWFNNSVKGEGLQGESYKSKGVNASVETGYTWKMGEYQTREGSTNEWYIQPQAQAVWMGVKADDHRESNGTRITSSGDGNVQTRLGVKTWIKGHSQLDNGKAREFQPFAEVNWLHNTRDFSTRMDGVNVSQAGTKNLGEVKVGVEGQVSPRFNLWGNVGVQVGDKGYNDSAAMIGAKWNF</sequence>
<keyword evidence="2" id="KW-0843">Virulence</keyword>
<evidence type="ECO:0000256" key="1">
    <source>
        <dbReference type="ARBA" id="ARBA00022729"/>
    </source>
</evidence>
<keyword evidence="1" id="KW-0732">Signal</keyword>
<accession>A0A5B0T4G7</accession>
<dbReference type="SUPFAM" id="SSF103515">
    <property type="entry name" value="Autotransporter"/>
    <property type="match status" value="1"/>
</dbReference>
<dbReference type="RefSeq" id="WP_149607730.1">
    <property type="nucleotide sequence ID" value="NZ_VTZD01000013.1"/>
</dbReference>
<protein>
    <submittedName>
        <fullName evidence="5">Autotransporter outer membrane beta-barrel domain-containing protein</fullName>
    </submittedName>
</protein>
<name>A0A5B0T4G7_9ENTR</name>
<dbReference type="InterPro" id="IPR013425">
    <property type="entry name" value="Autotrns_rpt"/>
</dbReference>